<dbReference type="Proteomes" id="UP000183988">
    <property type="component" value="Unassembled WGS sequence"/>
</dbReference>
<accession>A0A1M5JBF0</accession>
<dbReference type="Pfam" id="PF13520">
    <property type="entry name" value="AA_permease_2"/>
    <property type="match status" value="1"/>
</dbReference>
<feature type="transmembrane region" description="Helical" evidence="6">
    <location>
        <begin position="44"/>
        <end position="64"/>
    </location>
</feature>
<evidence type="ECO:0000256" key="1">
    <source>
        <dbReference type="ARBA" id="ARBA00004651"/>
    </source>
</evidence>
<feature type="transmembrane region" description="Helical" evidence="6">
    <location>
        <begin position="189"/>
        <end position="211"/>
    </location>
</feature>
<dbReference type="STRING" id="930117.SAMN05216225_102912"/>
<keyword evidence="2" id="KW-1003">Cell membrane</keyword>
<dbReference type="RefSeq" id="WP_072891086.1">
    <property type="nucleotide sequence ID" value="NZ_FQVW01000029.1"/>
</dbReference>
<feature type="transmembrane region" description="Helical" evidence="6">
    <location>
        <begin position="12"/>
        <end position="32"/>
    </location>
</feature>
<feature type="transmembrane region" description="Helical" evidence="6">
    <location>
        <begin position="318"/>
        <end position="338"/>
    </location>
</feature>
<dbReference type="InterPro" id="IPR050367">
    <property type="entry name" value="APC_superfamily"/>
</dbReference>
<name>A0A1M5JBF0_9BACI</name>
<dbReference type="PIRSF" id="PIRSF006060">
    <property type="entry name" value="AA_transporter"/>
    <property type="match status" value="1"/>
</dbReference>
<feature type="transmembrane region" description="Helical" evidence="6">
    <location>
        <begin position="115"/>
        <end position="139"/>
    </location>
</feature>
<feature type="transmembrane region" description="Helical" evidence="6">
    <location>
        <begin position="85"/>
        <end position="109"/>
    </location>
</feature>
<dbReference type="Gene3D" id="1.20.1740.10">
    <property type="entry name" value="Amino acid/polyamine transporter I"/>
    <property type="match status" value="1"/>
</dbReference>
<feature type="transmembrane region" description="Helical" evidence="6">
    <location>
        <begin position="385"/>
        <end position="406"/>
    </location>
</feature>
<reference evidence="7 8" key="1">
    <citation type="submission" date="2016-11" db="EMBL/GenBank/DDBJ databases">
        <authorList>
            <person name="Jaros S."/>
            <person name="Januszkiewicz K."/>
            <person name="Wedrychowicz H."/>
        </authorList>
    </citation>
    <scope>NUCLEOTIDE SEQUENCE [LARGE SCALE GENOMIC DNA]</scope>
    <source>
        <strain evidence="7 8">IBRC-M 10683</strain>
    </source>
</reference>
<evidence type="ECO:0000313" key="7">
    <source>
        <dbReference type="EMBL" id="SHG37560.1"/>
    </source>
</evidence>
<keyword evidence="5 6" id="KW-0472">Membrane</keyword>
<dbReference type="InterPro" id="IPR002293">
    <property type="entry name" value="AA/rel_permease1"/>
</dbReference>
<dbReference type="AlphaFoldDB" id="A0A1M5JBF0"/>
<organism evidence="7 8">
    <name type="scientific">Ornithinibacillus halophilus</name>
    <dbReference type="NCBI Taxonomy" id="930117"/>
    <lineage>
        <taxon>Bacteria</taxon>
        <taxon>Bacillati</taxon>
        <taxon>Bacillota</taxon>
        <taxon>Bacilli</taxon>
        <taxon>Bacillales</taxon>
        <taxon>Bacillaceae</taxon>
        <taxon>Ornithinibacillus</taxon>
    </lineage>
</organism>
<evidence type="ECO:0000256" key="4">
    <source>
        <dbReference type="ARBA" id="ARBA00022989"/>
    </source>
</evidence>
<feature type="transmembrane region" description="Helical" evidence="6">
    <location>
        <begin position="412"/>
        <end position="430"/>
    </location>
</feature>
<dbReference type="GO" id="GO:0022857">
    <property type="term" value="F:transmembrane transporter activity"/>
    <property type="evidence" value="ECO:0007669"/>
    <property type="project" value="InterPro"/>
</dbReference>
<feature type="transmembrane region" description="Helical" evidence="6">
    <location>
        <begin position="151"/>
        <end position="169"/>
    </location>
</feature>
<evidence type="ECO:0000256" key="5">
    <source>
        <dbReference type="ARBA" id="ARBA00023136"/>
    </source>
</evidence>
<sequence>MTRHSDRGKIGLFGAVNIAIGSLLGAAIYIVLPDMVGEVGSATFLAFLLGALPALFCSVYYIQLNATFPSSGGTYYFSKRLLGPYAGFVASVSLIFGIIGGIAMLAHGFSQYFSIYFPTIPNELVILAVVATFLILNTIGIQTVHVIQSMMVVFILFVMVSFIVPGLVFKVSSSGFEAVNEFLPGGGKSLFSASVTAFLAYGTFVFISSLGSKIKNPRRNTPLAMMIALITVILLYMGIAYTATLVAPAEMIRQSTTALPDIAALYLPSFLVPLVGISGLLAIASTLNISFTVVATELQRISEEGYVMKFLAKPHKKYNTPVRSLFVCGTLGLLLVYSGLGPDVFIHIIVSGTLLSTFITAIAALRLKTKAAKEYENALMHIPSWLLYPATIIGGLLSIGYAMYIFYTYPVIGGLFIVSLIVMSGFYFVNQKVNVVAEVKVVEEVKEPLEA</sequence>
<keyword evidence="8" id="KW-1185">Reference proteome</keyword>
<feature type="transmembrane region" description="Helical" evidence="6">
    <location>
        <begin position="223"/>
        <end position="243"/>
    </location>
</feature>
<feature type="transmembrane region" description="Helical" evidence="6">
    <location>
        <begin position="263"/>
        <end position="283"/>
    </location>
</feature>
<evidence type="ECO:0000256" key="3">
    <source>
        <dbReference type="ARBA" id="ARBA00022692"/>
    </source>
</evidence>
<dbReference type="OrthoDB" id="9762947at2"/>
<evidence type="ECO:0000256" key="2">
    <source>
        <dbReference type="ARBA" id="ARBA00022475"/>
    </source>
</evidence>
<comment type="subcellular location">
    <subcellularLocation>
        <location evidence="1">Cell membrane</location>
        <topology evidence="1">Multi-pass membrane protein</topology>
    </subcellularLocation>
</comment>
<keyword evidence="3 6" id="KW-0812">Transmembrane</keyword>
<feature type="transmembrane region" description="Helical" evidence="6">
    <location>
        <begin position="344"/>
        <end position="365"/>
    </location>
</feature>
<dbReference type="PANTHER" id="PTHR42770">
    <property type="entry name" value="AMINO ACID TRANSPORTER-RELATED"/>
    <property type="match status" value="1"/>
</dbReference>
<proteinExistence type="predicted"/>
<gene>
    <name evidence="7" type="ORF">SAMN05216225_102912</name>
</gene>
<dbReference type="GO" id="GO:0005886">
    <property type="term" value="C:plasma membrane"/>
    <property type="evidence" value="ECO:0007669"/>
    <property type="project" value="UniProtKB-SubCell"/>
</dbReference>
<dbReference type="PANTHER" id="PTHR42770:SF7">
    <property type="entry name" value="MEMBRANE PROTEIN"/>
    <property type="match status" value="1"/>
</dbReference>
<protein>
    <submittedName>
        <fullName evidence="7">Amino acid/polyamine/organocation transporter, APC superfamily</fullName>
    </submittedName>
</protein>
<evidence type="ECO:0000313" key="8">
    <source>
        <dbReference type="Proteomes" id="UP000183988"/>
    </source>
</evidence>
<dbReference type="EMBL" id="FQVW01000029">
    <property type="protein sequence ID" value="SHG37560.1"/>
    <property type="molecule type" value="Genomic_DNA"/>
</dbReference>
<keyword evidence="4 6" id="KW-1133">Transmembrane helix</keyword>
<evidence type="ECO:0000256" key="6">
    <source>
        <dbReference type="SAM" id="Phobius"/>
    </source>
</evidence>